<dbReference type="InterPro" id="IPR042079">
    <property type="entry name" value="ATP_synt_F1_beta_sf"/>
</dbReference>
<dbReference type="HOGENOM" id="CLU_158238_0_0_1"/>
<dbReference type="GO" id="GO:0005524">
    <property type="term" value="F:ATP binding"/>
    <property type="evidence" value="ECO:0007669"/>
    <property type="project" value="InterPro"/>
</dbReference>
<proteinExistence type="predicted"/>
<organism evidence="2 4">
    <name type="scientific">Medicago truncatula</name>
    <name type="common">Barrel medic</name>
    <name type="synonym">Medicago tribuloides</name>
    <dbReference type="NCBI Taxonomy" id="3880"/>
    <lineage>
        <taxon>Eukaryota</taxon>
        <taxon>Viridiplantae</taxon>
        <taxon>Streptophyta</taxon>
        <taxon>Embryophyta</taxon>
        <taxon>Tracheophyta</taxon>
        <taxon>Spermatophyta</taxon>
        <taxon>Magnoliopsida</taxon>
        <taxon>eudicotyledons</taxon>
        <taxon>Gunneridae</taxon>
        <taxon>Pentapetalae</taxon>
        <taxon>rosids</taxon>
        <taxon>fabids</taxon>
        <taxon>Fabales</taxon>
        <taxon>Fabaceae</taxon>
        <taxon>Papilionoideae</taxon>
        <taxon>50 kb inversion clade</taxon>
        <taxon>NPAAA clade</taxon>
        <taxon>Hologalegina</taxon>
        <taxon>IRL clade</taxon>
        <taxon>Trifolieae</taxon>
        <taxon>Medicago</taxon>
    </lineage>
</organism>
<dbReference type="Proteomes" id="UP000002051">
    <property type="component" value="Unassembled WGS sequence"/>
</dbReference>
<evidence type="ECO:0000313" key="4">
    <source>
        <dbReference type="Proteomes" id="UP000002051"/>
    </source>
</evidence>
<evidence type="ECO:0000313" key="3">
    <source>
        <dbReference type="EnsemblPlants" id="KEH23965"/>
    </source>
</evidence>
<dbReference type="Gene3D" id="1.10.10.910">
    <property type="entry name" value="ATP synthase, F1 beta subunit"/>
    <property type="match status" value="1"/>
</dbReference>
<evidence type="ECO:0000259" key="1">
    <source>
        <dbReference type="Pfam" id="PF11421"/>
    </source>
</evidence>
<dbReference type="Pfam" id="PF11421">
    <property type="entry name" value="Synthase_beta"/>
    <property type="match status" value="1"/>
</dbReference>
<dbReference type="EMBL" id="CM001223">
    <property type="protein sequence ID" value="KEH23965.1"/>
    <property type="molecule type" value="Genomic_DNA"/>
</dbReference>
<sequence length="132" mass="14472">MASRRLVSLIRSFLRRSSSKPSITASTTRLTSQSRVSPYGYLLNRVADYAIVAAAAPAPFAFPAKEEVSRDDQSKYVLCFAGALTSTWRSSFFSLLVFLAQYRTKNVSRCVAGVEGKKKGSTFTIMGIVLCL</sequence>
<reference evidence="3" key="3">
    <citation type="submission" date="2015-04" db="UniProtKB">
        <authorList>
            <consortium name="EnsemblPlants"/>
        </authorList>
    </citation>
    <scope>IDENTIFICATION</scope>
    <source>
        <strain evidence="3">cv. Jemalong A17</strain>
    </source>
</reference>
<keyword evidence="4" id="KW-1185">Reference proteome</keyword>
<protein>
    <submittedName>
        <fullName evidence="2">ATP synthase F1 beta subunit</fullName>
    </submittedName>
</protein>
<dbReference type="InterPro" id="IPR020971">
    <property type="entry name" value="ATP_synth_F1_beta_su"/>
</dbReference>
<accession>A0A072UDS6</accession>
<evidence type="ECO:0000313" key="2">
    <source>
        <dbReference type="EMBL" id="KEH23965.1"/>
    </source>
</evidence>
<dbReference type="GO" id="GO:0006754">
    <property type="term" value="P:ATP biosynthetic process"/>
    <property type="evidence" value="ECO:0007669"/>
    <property type="project" value="InterPro"/>
</dbReference>
<name>A0A072UDS6_MEDTR</name>
<dbReference type="GO" id="GO:0016887">
    <property type="term" value="F:ATP hydrolysis activity"/>
    <property type="evidence" value="ECO:0007669"/>
    <property type="project" value="InterPro"/>
</dbReference>
<dbReference type="GO" id="GO:0045259">
    <property type="term" value="C:proton-transporting ATP synthase complex"/>
    <property type="evidence" value="ECO:0007669"/>
    <property type="project" value="InterPro"/>
</dbReference>
<dbReference type="EnsemblPlants" id="KEH23965">
    <property type="protein sequence ID" value="KEH23965"/>
    <property type="gene ID" value="MTR_7g498250"/>
</dbReference>
<feature type="domain" description="ATP synthase F1 beta subunit" evidence="1">
    <location>
        <begin position="1"/>
        <end position="45"/>
    </location>
</feature>
<dbReference type="AlphaFoldDB" id="A0A072UDS6"/>
<gene>
    <name evidence="2" type="ordered locus">MTR_7g498250</name>
</gene>
<reference evidence="2 4" key="1">
    <citation type="journal article" date="2011" name="Nature">
        <title>The Medicago genome provides insight into the evolution of rhizobial symbioses.</title>
        <authorList>
            <person name="Young N.D."/>
            <person name="Debelle F."/>
            <person name="Oldroyd G.E."/>
            <person name="Geurts R."/>
            <person name="Cannon S.B."/>
            <person name="Udvardi M.K."/>
            <person name="Benedito V.A."/>
            <person name="Mayer K.F."/>
            <person name="Gouzy J."/>
            <person name="Schoof H."/>
            <person name="Van de Peer Y."/>
            <person name="Proost S."/>
            <person name="Cook D.R."/>
            <person name="Meyers B.C."/>
            <person name="Spannagl M."/>
            <person name="Cheung F."/>
            <person name="De Mita S."/>
            <person name="Krishnakumar V."/>
            <person name="Gundlach H."/>
            <person name="Zhou S."/>
            <person name="Mudge J."/>
            <person name="Bharti A.K."/>
            <person name="Murray J.D."/>
            <person name="Naoumkina M.A."/>
            <person name="Rosen B."/>
            <person name="Silverstein K.A."/>
            <person name="Tang H."/>
            <person name="Rombauts S."/>
            <person name="Zhao P.X."/>
            <person name="Zhou P."/>
            <person name="Barbe V."/>
            <person name="Bardou P."/>
            <person name="Bechner M."/>
            <person name="Bellec A."/>
            <person name="Berger A."/>
            <person name="Berges H."/>
            <person name="Bidwell S."/>
            <person name="Bisseling T."/>
            <person name="Choisne N."/>
            <person name="Couloux A."/>
            <person name="Denny R."/>
            <person name="Deshpande S."/>
            <person name="Dai X."/>
            <person name="Doyle J.J."/>
            <person name="Dudez A.M."/>
            <person name="Farmer A.D."/>
            <person name="Fouteau S."/>
            <person name="Franken C."/>
            <person name="Gibelin C."/>
            <person name="Gish J."/>
            <person name="Goldstein S."/>
            <person name="Gonzalez A.J."/>
            <person name="Green P.J."/>
            <person name="Hallab A."/>
            <person name="Hartog M."/>
            <person name="Hua A."/>
            <person name="Humphray S.J."/>
            <person name="Jeong D.H."/>
            <person name="Jing Y."/>
            <person name="Jocker A."/>
            <person name="Kenton S.M."/>
            <person name="Kim D.J."/>
            <person name="Klee K."/>
            <person name="Lai H."/>
            <person name="Lang C."/>
            <person name="Lin S."/>
            <person name="Macmil S.L."/>
            <person name="Magdelenat G."/>
            <person name="Matthews L."/>
            <person name="McCorrison J."/>
            <person name="Monaghan E.L."/>
            <person name="Mun J.H."/>
            <person name="Najar F.Z."/>
            <person name="Nicholson C."/>
            <person name="Noirot C."/>
            <person name="O'Bleness M."/>
            <person name="Paule C.R."/>
            <person name="Poulain J."/>
            <person name="Prion F."/>
            <person name="Qin B."/>
            <person name="Qu C."/>
            <person name="Retzel E.F."/>
            <person name="Riddle C."/>
            <person name="Sallet E."/>
            <person name="Samain S."/>
            <person name="Samson N."/>
            <person name="Sanders I."/>
            <person name="Saurat O."/>
            <person name="Scarpelli C."/>
            <person name="Schiex T."/>
            <person name="Segurens B."/>
            <person name="Severin A.J."/>
            <person name="Sherrier D.J."/>
            <person name="Shi R."/>
            <person name="Sims S."/>
            <person name="Singer S.R."/>
            <person name="Sinharoy S."/>
            <person name="Sterck L."/>
            <person name="Viollet A."/>
            <person name="Wang B.B."/>
            <person name="Wang K."/>
            <person name="Wang M."/>
            <person name="Wang X."/>
            <person name="Warfsmann J."/>
            <person name="Weissenbach J."/>
            <person name="White D.D."/>
            <person name="White J.D."/>
            <person name="Wiley G.B."/>
            <person name="Wincker P."/>
            <person name="Xing Y."/>
            <person name="Yang L."/>
            <person name="Yao Z."/>
            <person name="Ying F."/>
            <person name="Zhai J."/>
            <person name="Zhou L."/>
            <person name="Zuber A."/>
            <person name="Denarie J."/>
            <person name="Dixon R.A."/>
            <person name="May G.D."/>
            <person name="Schwartz D.C."/>
            <person name="Rogers J."/>
            <person name="Quetier F."/>
            <person name="Town C.D."/>
            <person name="Roe B.A."/>
        </authorList>
    </citation>
    <scope>NUCLEOTIDE SEQUENCE [LARGE SCALE GENOMIC DNA]</scope>
    <source>
        <strain evidence="2">A17</strain>
        <strain evidence="3 4">cv. Jemalong A17</strain>
    </source>
</reference>
<reference evidence="2 4" key="2">
    <citation type="journal article" date="2014" name="BMC Genomics">
        <title>An improved genome release (version Mt4.0) for the model legume Medicago truncatula.</title>
        <authorList>
            <person name="Tang H."/>
            <person name="Krishnakumar V."/>
            <person name="Bidwell S."/>
            <person name="Rosen B."/>
            <person name="Chan A."/>
            <person name="Zhou S."/>
            <person name="Gentzbittel L."/>
            <person name="Childs K.L."/>
            <person name="Yandell M."/>
            <person name="Gundlach H."/>
            <person name="Mayer K.F."/>
            <person name="Schwartz D.C."/>
            <person name="Town C.D."/>
        </authorList>
    </citation>
    <scope>GENOME REANNOTATION</scope>
    <source>
        <strain evidence="2">A17</strain>
        <strain evidence="3 4">cv. Jemalong A17</strain>
    </source>
</reference>